<feature type="transmembrane region" description="Helical" evidence="1">
    <location>
        <begin position="34"/>
        <end position="59"/>
    </location>
</feature>
<reference evidence="2 3" key="1">
    <citation type="submission" date="2024-05" db="EMBL/GenBank/DDBJ databases">
        <title>Genome sequence of Ponticoccus litoralis KCCM 90028.</title>
        <authorList>
            <person name="Kim J.M."/>
            <person name="Lee J.K."/>
            <person name="Choi B.J."/>
            <person name="Bayburt H."/>
            <person name="Baek J.H."/>
            <person name="Jeon C.O."/>
        </authorList>
    </citation>
    <scope>NUCLEOTIDE SEQUENCE [LARGE SCALE GENOMIC DNA]</scope>
    <source>
        <strain evidence="2 3">KCCM 90028</strain>
    </source>
</reference>
<sequence>MILSLALPAVLLIAAAILVPRGLEPLVPESPGGLVALAGLSALLLWAVSGLGFALLYHLRGATFALLTGDNAAPAFRHFAALGLKAALIWAPVLVLAVSTAPGRWKTATW</sequence>
<evidence type="ECO:0000256" key="1">
    <source>
        <dbReference type="SAM" id="Phobius"/>
    </source>
</evidence>
<comment type="caution">
    <text evidence="2">The sequence shown here is derived from an EMBL/GenBank/DDBJ whole genome shotgun (WGS) entry which is preliminary data.</text>
</comment>
<feature type="transmembrane region" description="Helical" evidence="1">
    <location>
        <begin position="79"/>
        <end position="101"/>
    </location>
</feature>
<dbReference type="RefSeq" id="WP_206562942.1">
    <property type="nucleotide sequence ID" value="NZ_JBDNCH010000002.1"/>
</dbReference>
<evidence type="ECO:0000313" key="2">
    <source>
        <dbReference type="EMBL" id="MEN9061353.1"/>
    </source>
</evidence>
<accession>A0AAW9SRS2</accession>
<gene>
    <name evidence="2" type="ORF">ABFB10_10170</name>
</gene>
<keyword evidence="1" id="KW-0812">Transmembrane</keyword>
<dbReference type="AlphaFoldDB" id="A0AAW9SRS2"/>
<evidence type="ECO:0000313" key="3">
    <source>
        <dbReference type="Proteomes" id="UP001428774"/>
    </source>
</evidence>
<protein>
    <submittedName>
        <fullName evidence="2">Uncharacterized protein</fullName>
    </submittedName>
</protein>
<proteinExistence type="predicted"/>
<keyword evidence="1" id="KW-0472">Membrane</keyword>
<name>A0AAW9SRS2_9RHOB</name>
<keyword evidence="1" id="KW-1133">Transmembrane helix</keyword>
<dbReference type="EMBL" id="JBDNCH010000002">
    <property type="protein sequence ID" value="MEN9061353.1"/>
    <property type="molecule type" value="Genomic_DNA"/>
</dbReference>
<keyword evidence="3" id="KW-1185">Reference proteome</keyword>
<organism evidence="2 3">
    <name type="scientific">Ponticoccus litoralis</name>
    <dbReference type="NCBI Taxonomy" id="422297"/>
    <lineage>
        <taxon>Bacteria</taxon>
        <taxon>Pseudomonadati</taxon>
        <taxon>Pseudomonadota</taxon>
        <taxon>Alphaproteobacteria</taxon>
        <taxon>Rhodobacterales</taxon>
        <taxon>Roseobacteraceae</taxon>
        <taxon>Ponticoccus</taxon>
    </lineage>
</organism>
<dbReference type="Proteomes" id="UP001428774">
    <property type="component" value="Unassembled WGS sequence"/>
</dbReference>